<feature type="disulfide bond" evidence="9">
    <location>
        <begin position="884"/>
        <end position="896"/>
    </location>
</feature>
<feature type="disulfide bond" evidence="9">
    <location>
        <begin position="498"/>
        <end position="516"/>
    </location>
</feature>
<organism evidence="11 12">
    <name type="scientific">Paragonimus westermani</name>
    <dbReference type="NCBI Taxonomy" id="34504"/>
    <lineage>
        <taxon>Eukaryota</taxon>
        <taxon>Metazoa</taxon>
        <taxon>Spiralia</taxon>
        <taxon>Lophotrochozoa</taxon>
        <taxon>Platyhelminthes</taxon>
        <taxon>Trematoda</taxon>
        <taxon>Digenea</taxon>
        <taxon>Plagiorchiida</taxon>
        <taxon>Troglotremata</taxon>
        <taxon>Troglotrematidae</taxon>
        <taxon>Paragonimus</taxon>
    </lineage>
</organism>
<keyword evidence="3" id="KW-0677">Repeat</keyword>
<feature type="domain" description="Ig-like" evidence="10">
    <location>
        <begin position="133"/>
        <end position="218"/>
    </location>
</feature>
<keyword evidence="12" id="KW-1185">Reference proteome</keyword>
<feature type="disulfide bond" evidence="9">
    <location>
        <begin position="529"/>
        <end position="541"/>
    </location>
</feature>
<dbReference type="InterPro" id="IPR013783">
    <property type="entry name" value="Ig-like_fold"/>
</dbReference>
<comment type="caution">
    <text evidence="11">The sequence shown here is derived from an EMBL/GenBank/DDBJ whole genome shotgun (WGS) entry which is preliminary data.</text>
</comment>
<sequence length="1203" mass="134374">MHVKLQSPLDFGRYYVQVHGLNSNYNRYLTSYVTLDDGIVAPTYTVVIREVSGPLYFNSRMELECATNPPNAQARVNWLGPDGQVVSDSSRLVFDKFLYQHQGRYTCQILLPNQVVLRQSVELTASGSVTENPRNGGRYTIAIIQSPLLFRYNDAVRLNCVVSPDPPFVQFEWVKDDQIIGRQSELFIPNFTPYDVGRYVCKARIEGVTDVSSNVTVSPRPIIPGSVDLVMRPDVIYQPVFSPFQIECISERPGVSPGAELSNGAPIETDNRFQLIRPDPQRLIISAPFGLSNVYNGYRIRCILPDTGAKEAILYMIDSCRFNESLCRTRECILTQNLCNGQPDCKDSSDEGDDFCNAGLTFSPTRVVVRPLEAFTLQCRAQRLGYRPQARLVNTRVDVENDPRFTVERPTQDVLIIRAPRGLSLNENNTQIECYFPERGSRIAIINVGEGRCQPGWFACRDGTCIPRTNVCDGVPTCPDGSDEQQCIEYCRPPNIACSSGECITPAMRCDGRRDCRDGFDEEGCPSRCTPPKFACRSGECLAPGLRCDGHPDCADKSDEWDCTEMRECLPPNFQCPSGECLSQLKRCDGRKDCLDGFDEQRCPSDCRPPDVPCPSGECLLSEQICDGRPDCADGWDEKSCAPIKPLLPERQYLRPYSSFRLECRSGQPSVAPTIRLENGTTVEQLPRFQVSRPTVDLVVAFIPDLTERDNGMRLSCSVPMAAARVTELIIQSSCPSSEWMCRDGQCVASHRFCDGRVDCRDGSDEREPHCVSADRCRPGQFLCRSGECISADRRCNGRQDCYDGSDETDCECRSGQPNVAPTIRLENGTTVEQLPRFQVSRPTVDLVVAFIPDLTERDNGMRLSCSVPMAAARVTELIIQSSCPSSEWMCRDGQCVASHRFCDGRVDCRDGSDEREPHCALTRCPVGQFTCGSGECIEQSLRCDGRHNCYDGSDERDCVVGPTMTPQRQTVYPYGSVQVECRSERPGVELSLTVDNGTSVDRLPRFQVTRPSIGVIVARMVNLTERDRGLRLRCYYPTGESTTAEIIIESPCESHERMCRDETCVREEYFCNGREDCRDGSDERPPHCEAPRCGPEQFGCLSGECIRSSLRCNSREDCYDGSDEIGCGLVPTIRPGKPVIRPYEIYQVECSSNQMGVRPDLRLLNGTPVENLPTFTVSRPRLETVIARTSSLTERDSKLVIQ</sequence>
<keyword evidence="6 9" id="KW-1015">Disulfide bond</keyword>
<feature type="disulfide bond" evidence="9">
    <location>
        <begin position="796"/>
        <end position="811"/>
    </location>
</feature>
<evidence type="ECO:0000256" key="3">
    <source>
        <dbReference type="ARBA" id="ARBA00022737"/>
    </source>
</evidence>
<dbReference type="InterPro" id="IPR051221">
    <property type="entry name" value="LDLR-related"/>
</dbReference>
<keyword evidence="7" id="KW-0675">Receptor</keyword>
<dbReference type="GO" id="GO:0016324">
    <property type="term" value="C:apical plasma membrane"/>
    <property type="evidence" value="ECO:0007669"/>
    <property type="project" value="TreeGrafter"/>
</dbReference>
<dbReference type="Pfam" id="PF13895">
    <property type="entry name" value="Ig_2"/>
    <property type="match status" value="1"/>
</dbReference>
<dbReference type="InterPro" id="IPR002172">
    <property type="entry name" value="LDrepeatLR_classA_rpt"/>
</dbReference>
<name>A0A5J4NS27_9TREM</name>
<evidence type="ECO:0000256" key="7">
    <source>
        <dbReference type="ARBA" id="ARBA00023170"/>
    </source>
</evidence>
<keyword evidence="8" id="KW-0325">Glycoprotein</keyword>
<feature type="disulfide bond" evidence="9">
    <location>
        <begin position="453"/>
        <end position="465"/>
    </location>
</feature>
<dbReference type="InterPro" id="IPR007110">
    <property type="entry name" value="Ig-like_dom"/>
</dbReference>
<feature type="disulfide bond" evidence="9">
    <location>
        <begin position="1101"/>
        <end position="1119"/>
    </location>
</feature>
<reference evidence="11 12" key="1">
    <citation type="journal article" date="2019" name="Gigascience">
        <title>Whole-genome sequence of the oriental lung fluke Paragonimus westermani.</title>
        <authorList>
            <person name="Oey H."/>
            <person name="Zakrzewski M."/>
            <person name="Narain K."/>
            <person name="Devi K.R."/>
            <person name="Agatsuma T."/>
            <person name="Nawaratna S."/>
            <person name="Gobert G.N."/>
            <person name="Jones M.K."/>
            <person name="Ragan M.A."/>
            <person name="McManus D.P."/>
            <person name="Krause L."/>
        </authorList>
    </citation>
    <scope>NUCLEOTIDE SEQUENCE [LARGE SCALE GENOMIC DNA]</scope>
    <source>
        <strain evidence="11 12">IND2009</strain>
    </source>
</reference>
<dbReference type="PRINTS" id="PR00261">
    <property type="entry name" value="LDLRECEPTOR"/>
</dbReference>
<evidence type="ECO:0000256" key="9">
    <source>
        <dbReference type="PROSITE-ProRule" id="PRU00124"/>
    </source>
</evidence>
<evidence type="ECO:0000256" key="1">
    <source>
        <dbReference type="ARBA" id="ARBA00004167"/>
    </source>
</evidence>
<dbReference type="GO" id="GO:0006898">
    <property type="term" value="P:receptor-mediated endocytosis"/>
    <property type="evidence" value="ECO:0007669"/>
    <property type="project" value="TreeGrafter"/>
</dbReference>
<feature type="disulfide bond" evidence="9">
    <location>
        <begin position="1060"/>
        <end position="1078"/>
    </location>
</feature>
<dbReference type="Gene3D" id="4.10.400.10">
    <property type="entry name" value="Low-density Lipoprotein Receptor"/>
    <property type="match status" value="12"/>
</dbReference>
<feature type="disulfide bond" evidence="9">
    <location>
        <begin position="614"/>
        <end position="632"/>
    </location>
</feature>
<gene>
    <name evidence="11" type="ORF">DEA37_0013843</name>
</gene>
<dbReference type="Proteomes" id="UP000324629">
    <property type="component" value="Unassembled WGS sequence"/>
</dbReference>
<dbReference type="EMBL" id="QNGE01001318">
    <property type="protein sequence ID" value="KAA3677858.1"/>
    <property type="molecule type" value="Genomic_DNA"/>
</dbReference>
<dbReference type="SUPFAM" id="SSF57424">
    <property type="entry name" value="LDL receptor-like module"/>
    <property type="match status" value="12"/>
</dbReference>
<feature type="disulfide bond" evidence="9">
    <location>
        <begin position="1113"/>
        <end position="1128"/>
    </location>
</feature>
<evidence type="ECO:0000256" key="6">
    <source>
        <dbReference type="ARBA" id="ARBA00023157"/>
    </source>
</evidence>
<dbReference type="AlphaFoldDB" id="A0A5J4NS27"/>
<keyword evidence="2" id="KW-0812">Transmembrane</keyword>
<evidence type="ECO:0000256" key="4">
    <source>
        <dbReference type="ARBA" id="ARBA00022989"/>
    </source>
</evidence>
<dbReference type="FunFam" id="4.10.400.10:FF:000065">
    <property type="entry name" value="Transmembrane protease serine 7"/>
    <property type="match status" value="1"/>
</dbReference>
<feature type="disulfide bond" evidence="9">
    <location>
        <begin position="588"/>
        <end position="603"/>
    </location>
</feature>
<dbReference type="PROSITE" id="PS50068">
    <property type="entry name" value="LDLRA_2"/>
    <property type="match status" value="12"/>
</dbReference>
<evidence type="ECO:0000313" key="11">
    <source>
        <dbReference type="EMBL" id="KAA3677858.1"/>
    </source>
</evidence>
<dbReference type="PANTHER" id="PTHR22722">
    <property type="entry name" value="LOW-DENSITY LIPOPROTEIN RECEPTOR-RELATED PROTEIN 2-RELATED"/>
    <property type="match status" value="1"/>
</dbReference>
<feature type="disulfide bond" evidence="9">
    <location>
        <begin position="626"/>
        <end position="641"/>
    </location>
</feature>
<feature type="disulfide bond" evidence="9">
    <location>
        <begin position="784"/>
        <end position="802"/>
    </location>
</feature>
<protein>
    <recommendedName>
        <fullName evidence="10">Ig-like domain-containing protein</fullName>
    </recommendedName>
</protein>
<proteinExistence type="predicted"/>
<evidence type="ECO:0000256" key="8">
    <source>
        <dbReference type="ARBA" id="ARBA00023180"/>
    </source>
</evidence>
<dbReference type="PANTHER" id="PTHR22722:SF12">
    <property type="entry name" value="EGF-LIKE DOMAIN-CONTAINING PROTEIN"/>
    <property type="match status" value="1"/>
</dbReference>
<feature type="disulfide bond" evidence="9">
    <location>
        <begin position="460"/>
        <end position="478"/>
    </location>
</feature>
<evidence type="ECO:0000256" key="5">
    <source>
        <dbReference type="ARBA" id="ARBA00023136"/>
    </source>
</evidence>
<feature type="disulfide bond" evidence="9">
    <location>
        <begin position="576"/>
        <end position="594"/>
    </location>
</feature>
<dbReference type="SMART" id="SM00409">
    <property type="entry name" value="IG"/>
    <property type="match status" value="2"/>
</dbReference>
<feature type="disulfide bond" evidence="9">
    <location>
        <begin position="891"/>
        <end position="909"/>
    </location>
</feature>
<feature type="disulfide bond" evidence="9">
    <location>
        <begin position="320"/>
        <end position="332"/>
    </location>
</feature>
<feature type="disulfide bond" evidence="9">
    <location>
        <begin position="607"/>
        <end position="619"/>
    </location>
</feature>
<dbReference type="GO" id="GO:0042562">
    <property type="term" value="F:hormone binding"/>
    <property type="evidence" value="ECO:0007669"/>
    <property type="project" value="TreeGrafter"/>
</dbReference>
<feature type="disulfide bond" evidence="9">
    <location>
        <begin position="944"/>
        <end position="959"/>
    </location>
</feature>
<feature type="disulfide bond" evidence="9">
    <location>
        <begin position="777"/>
        <end position="789"/>
    </location>
</feature>
<keyword evidence="5" id="KW-0472">Membrane</keyword>
<dbReference type="PROSITE" id="PS01209">
    <property type="entry name" value="LDLRA_1"/>
    <property type="match status" value="5"/>
</dbReference>
<feature type="disulfide bond" evidence="9">
    <location>
        <begin position="1053"/>
        <end position="1065"/>
    </location>
</feature>
<feature type="disulfide bond" evidence="9">
    <location>
        <begin position="932"/>
        <end position="950"/>
    </location>
</feature>
<evidence type="ECO:0000259" key="10">
    <source>
        <dbReference type="PROSITE" id="PS50835"/>
    </source>
</evidence>
<feature type="disulfide bond" evidence="9">
    <location>
        <begin position="491"/>
        <end position="503"/>
    </location>
</feature>
<feature type="disulfide bond" evidence="9">
    <location>
        <begin position="327"/>
        <end position="345"/>
    </location>
</feature>
<evidence type="ECO:0000313" key="12">
    <source>
        <dbReference type="Proteomes" id="UP000324629"/>
    </source>
</evidence>
<dbReference type="CDD" id="cd00096">
    <property type="entry name" value="Ig"/>
    <property type="match status" value="1"/>
</dbReference>
<dbReference type="InterPro" id="IPR003599">
    <property type="entry name" value="Ig_sub"/>
</dbReference>
<comment type="subcellular location">
    <subcellularLocation>
        <location evidence="1">Membrane</location>
        <topology evidence="1">Single-pass membrane protein</topology>
    </subcellularLocation>
</comment>
<feature type="disulfide bond" evidence="9">
    <location>
        <begin position="925"/>
        <end position="937"/>
    </location>
</feature>
<feature type="disulfide bond" evidence="9">
    <location>
        <begin position="472"/>
        <end position="487"/>
    </location>
</feature>
<dbReference type="SUPFAM" id="SSF48726">
    <property type="entry name" value="Immunoglobulin"/>
    <property type="match status" value="1"/>
</dbReference>
<dbReference type="Pfam" id="PF00057">
    <property type="entry name" value="Ldl_recept_a"/>
    <property type="match status" value="12"/>
</dbReference>
<dbReference type="Gene3D" id="2.60.40.10">
    <property type="entry name" value="Immunoglobulins"/>
    <property type="match status" value="2"/>
</dbReference>
<feature type="disulfide bond" evidence="9">
    <location>
        <begin position="548"/>
        <end position="563"/>
    </location>
</feature>
<comment type="caution">
    <text evidence="9">Lacks conserved residue(s) required for the propagation of feature annotation.</text>
</comment>
<feature type="disulfide bond" evidence="9">
    <location>
        <begin position="735"/>
        <end position="747"/>
    </location>
</feature>
<dbReference type="GO" id="GO:0043235">
    <property type="term" value="C:receptor complex"/>
    <property type="evidence" value="ECO:0007669"/>
    <property type="project" value="TreeGrafter"/>
</dbReference>
<feature type="disulfide bond" evidence="9">
    <location>
        <begin position="1094"/>
        <end position="1106"/>
    </location>
</feature>
<evidence type="ECO:0000256" key="2">
    <source>
        <dbReference type="ARBA" id="ARBA00022692"/>
    </source>
</evidence>
<dbReference type="PROSITE" id="PS50835">
    <property type="entry name" value="IG_LIKE"/>
    <property type="match status" value="2"/>
</dbReference>
<feature type="domain" description="Ig-like" evidence="10">
    <location>
        <begin position="42"/>
        <end position="124"/>
    </location>
</feature>
<feature type="disulfide bond" evidence="9">
    <location>
        <begin position="510"/>
        <end position="525"/>
    </location>
</feature>
<dbReference type="InterPro" id="IPR036179">
    <property type="entry name" value="Ig-like_dom_sf"/>
</dbReference>
<feature type="disulfide bond" evidence="9">
    <location>
        <begin position="742"/>
        <end position="760"/>
    </location>
</feature>
<dbReference type="InterPro" id="IPR036055">
    <property type="entry name" value="LDL_receptor-like_sf"/>
</dbReference>
<accession>A0A5J4NS27</accession>
<dbReference type="SMART" id="SM00192">
    <property type="entry name" value="LDLa"/>
    <property type="match status" value="12"/>
</dbReference>
<dbReference type="CDD" id="cd00112">
    <property type="entry name" value="LDLa"/>
    <property type="match status" value="12"/>
</dbReference>
<feature type="disulfide bond" evidence="9">
    <location>
        <begin position="569"/>
        <end position="581"/>
    </location>
</feature>
<feature type="disulfide bond" evidence="9">
    <location>
        <begin position="536"/>
        <end position="554"/>
    </location>
</feature>
<keyword evidence="4" id="KW-1133">Transmembrane helix</keyword>
<dbReference type="InterPro" id="IPR023415">
    <property type="entry name" value="LDLR_class-A_CS"/>
</dbReference>